<dbReference type="GO" id="GO:0036464">
    <property type="term" value="C:cytoplasmic ribonucleoprotein granule"/>
    <property type="evidence" value="ECO:0007669"/>
    <property type="project" value="TreeGrafter"/>
</dbReference>
<sequence>MERSRKMEFFQKLGYGREDVVRVLGKLGEDALVNDVLQELIQTGSRPSAHEGSAAPLLVPRGSCGNPDSAQRGLRADPEEDRGGPASSLRPIVIDGSNVAMSHGNKEAFSCRGIQLAVDWFRDRGHTYIKVFVPSWRKEPPRSDTPIREQHVLEELERQAVLVYTPSRKVSGKRVVCYDDRYIVKVAYEQDGVIVSNDNYRDLQSENPEWKWFIEQRLLMFSFVNDRFMPPDDPLGRRGPTLSNFLSRKPKPPEPSWQHCPYGKKCTYGIKCKFYHPERPHHGQLAVADELRAQTLAWRGAGGEEAQRGSARAADVATLGGVFSRLVLSDDPGPLCPPPRGPGSGRAPRPPCPDRVAPGPAPSPPVPPGLQSPRSPPGLRGGYRPGAPQSDRRPPRRQPADPWALPPGAGWLLGRSAWAGSRWDEDALRGASGSVPQAAAPEVDSRARARTVLCSTFPPHQVDSVMALFPELSDIARLILLIQRFQRSVTSTDSRWQSFLWEEVGRPCCYGTRGIIVFILPVLGLWPDEHLAPICSEPLLHTKSPAQQSSGCRVVLDHDAFALPPPLTSCPPPLPSNLPSLHASSTKPARPSQHLLLRWRPAVLSGAGRFPSAPRRPGSECCRKNRPPNTAGSVGLLLPSPSDPRAQVSLLHTTCIDLDSRRLTVLQL</sequence>
<feature type="zinc finger region" description="C3H1-type" evidence="10">
    <location>
        <begin position="248"/>
        <end position="279"/>
    </location>
</feature>
<evidence type="ECO:0000313" key="14">
    <source>
        <dbReference type="Proteomes" id="UP000308365"/>
    </source>
</evidence>
<protein>
    <recommendedName>
        <fullName evidence="12">C3H1-type domain-containing protein</fullName>
    </recommendedName>
</protein>
<evidence type="ECO:0000256" key="11">
    <source>
        <dbReference type="SAM" id="MobiDB-lite"/>
    </source>
</evidence>
<comment type="similarity">
    <text evidence="2">Belongs to the ZC3H12 family.</text>
</comment>
<keyword evidence="4 10" id="KW-0479">Metal-binding</keyword>
<evidence type="ECO:0000313" key="13">
    <source>
        <dbReference type="EMBL" id="TKC50864.1"/>
    </source>
</evidence>
<keyword evidence="3" id="KW-0540">Nuclease</keyword>
<feature type="region of interest" description="Disordered" evidence="11">
    <location>
        <begin position="328"/>
        <end position="407"/>
    </location>
</feature>
<dbReference type="InterPro" id="IPR021869">
    <property type="entry name" value="RNase_Zc3h12_NYN"/>
</dbReference>
<feature type="domain" description="C3H1-type" evidence="12">
    <location>
        <begin position="248"/>
        <end position="279"/>
    </location>
</feature>
<evidence type="ECO:0000256" key="9">
    <source>
        <dbReference type="ARBA" id="ARBA00022842"/>
    </source>
</evidence>
<evidence type="ECO:0000256" key="6">
    <source>
        <dbReference type="ARBA" id="ARBA00022771"/>
    </source>
</evidence>
<feature type="region of interest" description="Disordered" evidence="11">
    <location>
        <begin position="44"/>
        <end position="91"/>
    </location>
</feature>
<dbReference type="GO" id="GO:0004521">
    <property type="term" value="F:RNA endonuclease activity"/>
    <property type="evidence" value="ECO:0007669"/>
    <property type="project" value="TreeGrafter"/>
</dbReference>
<dbReference type="InterPro" id="IPR040546">
    <property type="entry name" value="Rege-1_UBA-like"/>
</dbReference>
<feature type="region of interest" description="Disordered" evidence="11">
    <location>
        <begin position="608"/>
        <end position="634"/>
    </location>
</feature>
<keyword evidence="7" id="KW-0378">Hydrolase</keyword>
<evidence type="ECO:0000256" key="8">
    <source>
        <dbReference type="ARBA" id="ARBA00022833"/>
    </source>
</evidence>
<dbReference type="PANTHER" id="PTHR12876">
    <property type="entry name" value="N4BP1-RELATED"/>
    <property type="match status" value="1"/>
</dbReference>
<dbReference type="PROSITE" id="PS50103">
    <property type="entry name" value="ZF_C3H1"/>
    <property type="match status" value="1"/>
</dbReference>
<dbReference type="Gene3D" id="3.40.50.11980">
    <property type="match status" value="1"/>
</dbReference>
<dbReference type="Pfam" id="PF18561">
    <property type="entry name" value="Regnase_1_C"/>
    <property type="match status" value="1"/>
</dbReference>
<keyword evidence="9" id="KW-0460">Magnesium</keyword>
<dbReference type="Pfam" id="PF11977">
    <property type="entry name" value="RNase_Zc3h12a"/>
    <property type="match status" value="1"/>
</dbReference>
<keyword evidence="5" id="KW-0255">Endonuclease</keyword>
<evidence type="ECO:0000256" key="3">
    <source>
        <dbReference type="ARBA" id="ARBA00022722"/>
    </source>
</evidence>
<keyword evidence="6 10" id="KW-0863">Zinc-finger</keyword>
<evidence type="ECO:0000256" key="7">
    <source>
        <dbReference type="ARBA" id="ARBA00022801"/>
    </source>
</evidence>
<name>A0A4U1FLY8_MONMO</name>
<evidence type="ECO:0000256" key="5">
    <source>
        <dbReference type="ARBA" id="ARBA00022759"/>
    </source>
</evidence>
<feature type="compositionally biased region" description="Pro residues" evidence="11">
    <location>
        <begin position="348"/>
        <end position="376"/>
    </location>
</feature>
<evidence type="ECO:0000259" key="12">
    <source>
        <dbReference type="PROSITE" id="PS50103"/>
    </source>
</evidence>
<evidence type="ECO:0000256" key="1">
    <source>
        <dbReference type="ARBA" id="ARBA00001946"/>
    </source>
</evidence>
<dbReference type="InterPro" id="IPR000571">
    <property type="entry name" value="Znf_CCCH"/>
</dbReference>
<accession>A0A4U1FLY8</accession>
<dbReference type="GO" id="GO:0005634">
    <property type="term" value="C:nucleus"/>
    <property type="evidence" value="ECO:0007669"/>
    <property type="project" value="TreeGrafter"/>
</dbReference>
<proteinExistence type="inferred from homology"/>
<dbReference type="Proteomes" id="UP000308365">
    <property type="component" value="Unassembled WGS sequence"/>
</dbReference>
<dbReference type="CDD" id="cd18729">
    <property type="entry name" value="PIN_Zc3h12-like"/>
    <property type="match status" value="1"/>
</dbReference>
<dbReference type="Pfam" id="PF18039">
    <property type="entry name" value="UBA_6"/>
    <property type="match status" value="1"/>
</dbReference>
<dbReference type="GO" id="GO:0003729">
    <property type="term" value="F:mRNA binding"/>
    <property type="evidence" value="ECO:0007669"/>
    <property type="project" value="TreeGrafter"/>
</dbReference>
<evidence type="ECO:0000256" key="4">
    <source>
        <dbReference type="ARBA" id="ARBA00022723"/>
    </source>
</evidence>
<evidence type="ECO:0000256" key="10">
    <source>
        <dbReference type="PROSITE-ProRule" id="PRU00723"/>
    </source>
</evidence>
<dbReference type="InterPro" id="IPR051101">
    <property type="entry name" value="ZC3H12/N4BP1_RNase_Reg"/>
</dbReference>
<dbReference type="FunFam" id="3.40.50.11980:FF:000001">
    <property type="entry name" value="ZC3H12A isoform 1"/>
    <property type="match status" value="1"/>
</dbReference>
<comment type="cofactor">
    <cofactor evidence="1">
        <name>Mg(2+)</name>
        <dbReference type="ChEBI" id="CHEBI:18420"/>
    </cofactor>
</comment>
<dbReference type="AlphaFoldDB" id="A0A4U1FLY8"/>
<comment type="caution">
    <text evidence="13">The sequence shown here is derived from an EMBL/GenBank/DDBJ whole genome shotgun (WGS) entry which is preliminary data.</text>
</comment>
<reference evidence="14" key="1">
    <citation type="journal article" date="2019" name="IScience">
        <title>Narwhal Genome Reveals Long-Term Low Genetic Diversity despite Current Large Abundance Size.</title>
        <authorList>
            <person name="Westbury M.V."/>
            <person name="Petersen B."/>
            <person name="Garde E."/>
            <person name="Heide-Jorgensen M.P."/>
            <person name="Lorenzen E.D."/>
        </authorList>
    </citation>
    <scope>NUCLEOTIDE SEQUENCE [LARGE SCALE GENOMIC DNA]</scope>
</reference>
<dbReference type="InterPro" id="IPR040757">
    <property type="entry name" value="Regnase_1/ZC3H12_C"/>
</dbReference>
<dbReference type="PANTHER" id="PTHR12876:SF11">
    <property type="entry name" value="RIBONUCLEASE ZC3H12D-RELATED"/>
    <property type="match status" value="1"/>
</dbReference>
<keyword evidence="8 10" id="KW-0862">Zinc</keyword>
<dbReference type="EMBL" id="RWIC01000067">
    <property type="protein sequence ID" value="TKC50864.1"/>
    <property type="molecule type" value="Genomic_DNA"/>
</dbReference>
<dbReference type="GO" id="GO:0016787">
    <property type="term" value="F:hydrolase activity"/>
    <property type="evidence" value="ECO:0007669"/>
    <property type="project" value="UniProtKB-KW"/>
</dbReference>
<dbReference type="GO" id="GO:0008270">
    <property type="term" value="F:zinc ion binding"/>
    <property type="evidence" value="ECO:0007669"/>
    <property type="project" value="UniProtKB-KW"/>
</dbReference>
<feature type="compositionally biased region" description="Basic and acidic residues" evidence="11">
    <location>
        <begin position="74"/>
        <end position="83"/>
    </location>
</feature>
<gene>
    <name evidence="13" type="ORF">EI555_019275</name>
</gene>
<organism evidence="13 14">
    <name type="scientific">Monodon monoceros</name>
    <name type="common">Narwhal</name>
    <name type="synonym">Ceratodon monodon</name>
    <dbReference type="NCBI Taxonomy" id="40151"/>
    <lineage>
        <taxon>Eukaryota</taxon>
        <taxon>Metazoa</taxon>
        <taxon>Chordata</taxon>
        <taxon>Craniata</taxon>
        <taxon>Vertebrata</taxon>
        <taxon>Euteleostomi</taxon>
        <taxon>Mammalia</taxon>
        <taxon>Eutheria</taxon>
        <taxon>Laurasiatheria</taxon>
        <taxon>Artiodactyla</taxon>
        <taxon>Whippomorpha</taxon>
        <taxon>Cetacea</taxon>
        <taxon>Odontoceti</taxon>
        <taxon>Monodontidae</taxon>
        <taxon>Monodon</taxon>
    </lineage>
</organism>
<evidence type="ECO:0000256" key="2">
    <source>
        <dbReference type="ARBA" id="ARBA00010922"/>
    </source>
</evidence>